<evidence type="ECO:0000313" key="1">
    <source>
        <dbReference type="EMBL" id="AOZ95845.1"/>
    </source>
</evidence>
<dbReference type="AlphaFoldDB" id="A0A1D9P0Y3"/>
<dbReference type="Proteomes" id="UP000179284">
    <property type="component" value="Chromosome I"/>
</dbReference>
<dbReference type="OrthoDB" id="2004830at2"/>
<name>A0A1D9P0Y3_9FIRM</name>
<protein>
    <submittedName>
        <fullName evidence="1">Uncharacterized protein</fullName>
    </submittedName>
</protein>
<accession>A0A1D9P0Y3</accession>
<keyword evidence="2" id="KW-1185">Reference proteome</keyword>
<reference evidence="2" key="1">
    <citation type="submission" date="2016-10" db="EMBL/GenBank/DDBJ databases">
        <title>The complete genome sequence of the rumen bacterium Butyrivibrio hungatei MB2003.</title>
        <authorList>
            <person name="Palevich N."/>
            <person name="Kelly W.J."/>
            <person name="Leahy S.C."/>
            <person name="Altermann E."/>
            <person name="Rakonjac J."/>
            <person name="Attwood G.T."/>
        </authorList>
    </citation>
    <scope>NUCLEOTIDE SEQUENCE [LARGE SCALE GENOMIC DNA]</scope>
    <source>
        <strain evidence="2">MB2003</strain>
    </source>
</reference>
<evidence type="ECO:0000313" key="2">
    <source>
        <dbReference type="Proteomes" id="UP000179284"/>
    </source>
</evidence>
<gene>
    <name evidence="1" type="ORF">bhn_I0811</name>
</gene>
<dbReference type="KEGG" id="bhu:bhn_I0811"/>
<sequence>MASYNRADTINSLAMAMGVKPVLDYKKNKYNTATGTIYCNGTQYSPELLSQAIAYFETMRSKARSSLAANSEMIVAYCEVAVSALKELQDKRVEEMGNTK</sequence>
<proteinExistence type="predicted"/>
<dbReference type="RefSeq" id="WP_071175581.1">
    <property type="nucleotide sequence ID" value="NZ_CP017831.1"/>
</dbReference>
<dbReference type="EMBL" id="CP017831">
    <property type="protein sequence ID" value="AOZ95845.1"/>
    <property type="molecule type" value="Genomic_DNA"/>
</dbReference>
<organism evidence="1 2">
    <name type="scientific">Butyrivibrio hungatei</name>
    <dbReference type="NCBI Taxonomy" id="185008"/>
    <lineage>
        <taxon>Bacteria</taxon>
        <taxon>Bacillati</taxon>
        <taxon>Bacillota</taxon>
        <taxon>Clostridia</taxon>
        <taxon>Lachnospirales</taxon>
        <taxon>Lachnospiraceae</taxon>
        <taxon>Butyrivibrio</taxon>
    </lineage>
</organism>